<keyword evidence="4" id="KW-0540">Nuclease</keyword>
<dbReference type="PANTHER" id="PTHR12121">
    <property type="entry name" value="CARBON CATABOLITE REPRESSOR PROTEIN 4"/>
    <property type="match status" value="1"/>
</dbReference>
<reference evidence="4 5" key="1">
    <citation type="submission" date="2023-07" db="EMBL/GenBank/DDBJ databases">
        <title>Sorghum-associated microbial communities from plants grown in Nebraska, USA.</title>
        <authorList>
            <person name="Schachtman D."/>
        </authorList>
    </citation>
    <scope>NUCLEOTIDE SEQUENCE [LARGE SCALE GENOMIC DNA]</scope>
    <source>
        <strain evidence="4 5">BE190</strain>
    </source>
</reference>
<dbReference type="PROSITE" id="PS51175">
    <property type="entry name" value="CBM6"/>
    <property type="match status" value="2"/>
</dbReference>
<feature type="domain" description="CBM6" evidence="3">
    <location>
        <begin position="177"/>
        <end position="311"/>
    </location>
</feature>
<organism evidence="4 5">
    <name type="scientific">Cellvibrio fibrivorans</name>
    <dbReference type="NCBI Taxonomy" id="126350"/>
    <lineage>
        <taxon>Bacteria</taxon>
        <taxon>Pseudomonadati</taxon>
        <taxon>Pseudomonadota</taxon>
        <taxon>Gammaproteobacteria</taxon>
        <taxon>Cellvibrionales</taxon>
        <taxon>Cellvibrionaceae</taxon>
        <taxon>Cellvibrio</taxon>
    </lineage>
</organism>
<feature type="domain" description="CBM6" evidence="3">
    <location>
        <begin position="29"/>
        <end position="164"/>
    </location>
</feature>
<feature type="signal peptide" evidence="2">
    <location>
        <begin position="1"/>
        <end position="23"/>
    </location>
</feature>
<dbReference type="GO" id="GO:0004519">
    <property type="term" value="F:endonuclease activity"/>
    <property type="evidence" value="ECO:0007669"/>
    <property type="project" value="UniProtKB-KW"/>
</dbReference>
<evidence type="ECO:0000313" key="4">
    <source>
        <dbReference type="EMBL" id="MDR7091676.1"/>
    </source>
</evidence>
<dbReference type="InterPro" id="IPR008979">
    <property type="entry name" value="Galactose-bd-like_sf"/>
</dbReference>
<dbReference type="InterPro" id="IPR005084">
    <property type="entry name" value="CBM6"/>
</dbReference>
<evidence type="ECO:0000256" key="2">
    <source>
        <dbReference type="SAM" id="SignalP"/>
    </source>
</evidence>
<name>A0ABU1V2L8_9GAMM</name>
<dbReference type="PANTHER" id="PTHR12121:SF36">
    <property type="entry name" value="ENDONUCLEASE_EXONUCLEASE_PHOSPHATASE DOMAIN-CONTAINING PROTEIN"/>
    <property type="match status" value="1"/>
</dbReference>
<evidence type="ECO:0000259" key="3">
    <source>
        <dbReference type="PROSITE" id="PS51175"/>
    </source>
</evidence>
<accession>A0ABU1V2L8</accession>
<evidence type="ECO:0000313" key="5">
    <source>
        <dbReference type="Proteomes" id="UP001253595"/>
    </source>
</evidence>
<keyword evidence="1 2" id="KW-0732">Signal</keyword>
<dbReference type="CDD" id="cd04080">
    <property type="entry name" value="CBM6_cellulase-like"/>
    <property type="match status" value="2"/>
</dbReference>
<protein>
    <submittedName>
        <fullName evidence="4">Endonuclease/exonuclease/phosphatase family metal-dependent hydrolase</fullName>
    </submittedName>
</protein>
<keyword evidence="4" id="KW-0378">Hydrolase</keyword>
<gene>
    <name evidence="4" type="ORF">J2X05_003711</name>
</gene>
<dbReference type="Gene3D" id="2.60.120.260">
    <property type="entry name" value="Galactose-binding domain-like"/>
    <property type="match status" value="2"/>
</dbReference>
<dbReference type="SMART" id="SM00606">
    <property type="entry name" value="CBD_IV"/>
    <property type="match status" value="2"/>
</dbReference>
<dbReference type="InterPro" id="IPR006584">
    <property type="entry name" value="Cellulose-bd_IV"/>
</dbReference>
<dbReference type="Proteomes" id="UP001253595">
    <property type="component" value="Unassembled WGS sequence"/>
</dbReference>
<dbReference type="Gene3D" id="3.60.10.10">
    <property type="entry name" value="Endonuclease/exonuclease/phosphatase"/>
    <property type="match status" value="1"/>
</dbReference>
<dbReference type="InterPro" id="IPR036691">
    <property type="entry name" value="Endo/exonu/phosph_ase_sf"/>
</dbReference>
<evidence type="ECO:0000256" key="1">
    <source>
        <dbReference type="ARBA" id="ARBA00022729"/>
    </source>
</evidence>
<dbReference type="Pfam" id="PF03422">
    <property type="entry name" value="CBM_6"/>
    <property type="match status" value="2"/>
</dbReference>
<dbReference type="InterPro" id="IPR050410">
    <property type="entry name" value="CCR4/nocturin_mRNA_transcr"/>
</dbReference>
<dbReference type="RefSeq" id="WP_310075224.1">
    <property type="nucleotide sequence ID" value="NZ_JAVDVX010000007.1"/>
</dbReference>
<keyword evidence="4" id="KW-0255">Endonuclease</keyword>
<proteinExistence type="predicted"/>
<dbReference type="SUPFAM" id="SSF56219">
    <property type="entry name" value="DNase I-like"/>
    <property type="match status" value="1"/>
</dbReference>
<comment type="caution">
    <text evidence="4">The sequence shown here is derived from an EMBL/GenBank/DDBJ whole genome shotgun (WGS) entry which is preliminary data.</text>
</comment>
<dbReference type="Pfam" id="PF03372">
    <property type="entry name" value="Exo_endo_phos"/>
    <property type="match status" value="1"/>
</dbReference>
<dbReference type="GO" id="GO:0016787">
    <property type="term" value="F:hydrolase activity"/>
    <property type="evidence" value="ECO:0007669"/>
    <property type="project" value="UniProtKB-KW"/>
</dbReference>
<keyword evidence="5" id="KW-1185">Reference proteome</keyword>
<dbReference type="InterPro" id="IPR005135">
    <property type="entry name" value="Endo/exonuclease/phosphatase"/>
</dbReference>
<sequence>MHPCLKRPSLLLPFILLGSLNYAAICAAAPYQAEDYAAAFDTTTGNTGNVYRTGNVDIQATTDTGGGFNVGWIEPTEWLSFNNLVIPATGDYLISARVASASGGTLSLDLNGGSIPLGALAITGTGGWQTWKTFSKVVKINAGTYSLGVYATTGGWNLNWVDVVSCQQTDCGHAIPGRVEAERYNSFLDTTAGNTGGQLRTDNVDIELTTDSGGGYNVGWIDAGEYLRYRVNVSMKGRYKMTARVASPNSGTYFKLKLNGSDLGSRINVPTTGNWQTWQNVSVEVSLDQGAHELEAYFETGNFNLNYVDFEYLGPNDNSSSSSSSSSSSAGTLKVMTYNVRTTPAGDVGERFWDNRKAELITAIKTQLPQVIGFQEATTEQHDYIKGSLGGNWSSSPQRQIIYRNDAFDLVQGGIIELVADVWGRRTSEWIKLRRKSDSREFLFLNNHWGVDGNSQQGSANILRDTLPSLNQSWSLPTILLGDLNAAPGSGPINTLMNQTQLISLFTGNTFNGWNPTPNVQLDYIFASKFTLSGCNLITYREGTTPPSDHYPIFCEVKFL</sequence>
<dbReference type="EMBL" id="JAVDVX010000007">
    <property type="protein sequence ID" value="MDR7091676.1"/>
    <property type="molecule type" value="Genomic_DNA"/>
</dbReference>
<dbReference type="SUPFAM" id="SSF49785">
    <property type="entry name" value="Galactose-binding domain-like"/>
    <property type="match status" value="2"/>
</dbReference>
<feature type="chain" id="PRO_5045450072" evidence="2">
    <location>
        <begin position="24"/>
        <end position="560"/>
    </location>
</feature>